<proteinExistence type="predicted"/>
<reference evidence="2 3" key="2">
    <citation type="submission" date="2024-07" db="EMBL/GenBank/DDBJ databases">
        <authorList>
            <person name="Akdeniz Z."/>
        </authorList>
    </citation>
    <scope>NUCLEOTIDE SEQUENCE [LARGE SCALE GENOMIC DNA]</scope>
</reference>
<dbReference type="Proteomes" id="UP001642409">
    <property type="component" value="Unassembled WGS sequence"/>
</dbReference>
<reference evidence="1" key="1">
    <citation type="submission" date="2023-06" db="EMBL/GenBank/DDBJ databases">
        <authorList>
            <person name="Kurt Z."/>
        </authorList>
    </citation>
    <scope>NUCLEOTIDE SEQUENCE</scope>
</reference>
<gene>
    <name evidence="1" type="ORF">HINF_LOCUS57246</name>
    <name evidence="2" type="ORF">HINF_LOCUS58754</name>
</gene>
<evidence type="ECO:0000313" key="1">
    <source>
        <dbReference type="EMBL" id="CAI9969601.1"/>
    </source>
</evidence>
<dbReference type="EMBL" id="CATOUU010001061">
    <property type="protein sequence ID" value="CAI9969601.1"/>
    <property type="molecule type" value="Genomic_DNA"/>
</dbReference>
<name>A0AA86R0X7_9EUKA</name>
<dbReference type="AlphaFoldDB" id="A0AA86R0X7"/>
<sequence length="420" mass="48587">MTRTRSDRRRWLALLLRTTQITPINHGVVMRDIRIGTKQANNIYYEIFQLDIPEISSDVSNILDYSLMLSYDSYNIEYVYICQYDTFELCTSSENTIIYENSSNVIQINNFAAKFDPEINQLYILFRTRVYNSDVSFQIQTEIILTPQAKQFTIAANQDLYLTAARCDGTSFNLLLEQQIQFCVSDNAHVAKKDCPQVQSGKTWYTFENPKLYTFITVFATNVQQTTNIQMDIHASEFQVNTTNVRKIYRNQNCYIMNHVVLGKIQSYIYTQEIQNTSYRNSISSRLINKENNQIDETTQLIDSLTSDDFSVISNSKNNARIMPWSNREISFLLLWFVVSTDLIQLKQNQITKVSSHMVFDHTPSAPGKCNAKNLIYSLAFSAGVNTNFYVTNKYGSIGDSCVKTLESVRFFWEQIPRSK</sequence>
<evidence type="ECO:0000313" key="2">
    <source>
        <dbReference type="EMBL" id="CAL6078127.1"/>
    </source>
</evidence>
<organism evidence="1">
    <name type="scientific">Hexamita inflata</name>
    <dbReference type="NCBI Taxonomy" id="28002"/>
    <lineage>
        <taxon>Eukaryota</taxon>
        <taxon>Metamonada</taxon>
        <taxon>Diplomonadida</taxon>
        <taxon>Hexamitidae</taxon>
        <taxon>Hexamitinae</taxon>
        <taxon>Hexamita</taxon>
    </lineage>
</organism>
<accession>A0AA86R0X7</accession>
<evidence type="ECO:0000313" key="3">
    <source>
        <dbReference type="Proteomes" id="UP001642409"/>
    </source>
</evidence>
<comment type="caution">
    <text evidence="1">The sequence shown here is derived from an EMBL/GenBank/DDBJ whole genome shotgun (WGS) entry which is preliminary data.</text>
</comment>
<protein>
    <submittedName>
        <fullName evidence="1">Uncharacterized protein</fullName>
    </submittedName>
</protein>
<dbReference type="EMBL" id="CAXDID020000332">
    <property type="protein sequence ID" value="CAL6078127.1"/>
    <property type="molecule type" value="Genomic_DNA"/>
</dbReference>
<keyword evidence="3" id="KW-1185">Reference proteome</keyword>